<organism evidence="11 12">
    <name type="scientific">Clostridium celatum DSM 1785</name>
    <dbReference type="NCBI Taxonomy" id="545697"/>
    <lineage>
        <taxon>Bacteria</taxon>
        <taxon>Bacillati</taxon>
        <taxon>Bacillota</taxon>
        <taxon>Clostridia</taxon>
        <taxon>Eubacteriales</taxon>
        <taxon>Clostridiaceae</taxon>
        <taxon>Clostridium</taxon>
    </lineage>
</organism>
<feature type="chain" id="PRO_5023578311" description="Arginine biosynthesis bifunctional protein ArgJ beta chain" evidence="10">
    <location>
        <begin position="196"/>
        <end position="413"/>
    </location>
</feature>
<feature type="binding site" evidence="10">
    <location>
        <position position="196"/>
    </location>
    <ligand>
        <name>substrate</name>
    </ligand>
</feature>
<keyword evidence="6 10" id="KW-0068">Autocatalytic cleavage</keyword>
<dbReference type="PANTHER" id="PTHR23100:SF0">
    <property type="entry name" value="ARGININE BIOSYNTHESIS BIFUNCTIONAL PROTEIN ARGJ, MITOCHONDRIAL"/>
    <property type="match status" value="1"/>
</dbReference>
<dbReference type="Gene3D" id="3.60.70.12">
    <property type="entry name" value="L-amino peptidase D-ALA esterase/amidase"/>
    <property type="match status" value="1"/>
</dbReference>
<keyword evidence="7 10" id="KW-0511">Multifunctional enzyme</keyword>
<comment type="caution">
    <text evidence="11">The sequence shown here is derived from an EMBL/GenBank/DDBJ whole genome shotgun (WGS) entry which is preliminary data.</text>
</comment>
<evidence type="ECO:0000256" key="9">
    <source>
        <dbReference type="ARBA" id="ARBA00049439"/>
    </source>
</evidence>
<feature type="binding site" evidence="10">
    <location>
        <position position="159"/>
    </location>
    <ligand>
        <name>substrate</name>
    </ligand>
</feature>
<evidence type="ECO:0000256" key="4">
    <source>
        <dbReference type="ARBA" id="ARBA00022605"/>
    </source>
</evidence>
<sequence>MCVFMIKIDENLTVVSPAGFKASGIHCGLKKSLLKKDLALIYSETLANSAGVYTKNKVKGAPLTVTKKHLTNKKSQAIIINSGNANTCTGDDGLAKANKMTSLCAKALNIKNDDVLVASTGVIGVPLNIDAIKDGIPSLVTNLSCNNSSAKDACSAIMTTDTVMKQAGVEIEIQGKKITIAAMAKGSGMIHPNMATMLSFITTDLSISPILLKEALKTSVNLSYNRISVDGDSSTNDMVLIMANSLANNETILEKNDDFNLFLEALTLLNIYLAKKIAKDGEGATKLIECTVKNAPSIENAEVLAKSVINSNLVKAAIFGSDANWGRILCALGYADIEFDPEKVDVRFESSAGEIVVCKNGLPTNFDESKAKKILLQDEIKILIDLKLGSCKATSWGCDLTYDYVKINGDYRS</sequence>
<reference evidence="11 12" key="1">
    <citation type="submission" date="2012-05" db="EMBL/GenBank/DDBJ databases">
        <authorList>
            <person name="Weinstock G."/>
            <person name="Sodergren E."/>
            <person name="Lobos E.A."/>
            <person name="Fulton L."/>
            <person name="Fulton R."/>
            <person name="Courtney L."/>
            <person name="Fronick C."/>
            <person name="O'Laughlin M."/>
            <person name="Godfrey J."/>
            <person name="Wilson R.M."/>
            <person name="Miner T."/>
            <person name="Farmer C."/>
            <person name="Delehaunty K."/>
            <person name="Cordes M."/>
            <person name="Minx P."/>
            <person name="Tomlinson C."/>
            <person name="Chen J."/>
            <person name="Wollam A."/>
            <person name="Pepin K.H."/>
            <person name="Bhonagiri V."/>
            <person name="Zhang X."/>
            <person name="Suruliraj S."/>
            <person name="Warren W."/>
            <person name="Mitreva M."/>
            <person name="Mardis E.R."/>
            <person name="Wilson R.K."/>
        </authorList>
    </citation>
    <scope>NUCLEOTIDE SEQUENCE [LARGE SCALE GENOMIC DNA]</scope>
    <source>
        <strain evidence="11 12">DSM 1785</strain>
    </source>
</reference>
<evidence type="ECO:0000256" key="1">
    <source>
        <dbReference type="ARBA" id="ARBA00006774"/>
    </source>
</evidence>
<comment type="catalytic activity">
    <reaction evidence="9 10">
        <text>N(2)-acetyl-L-ornithine + L-glutamate = N-acetyl-L-glutamate + L-ornithine</text>
        <dbReference type="Rhea" id="RHEA:15349"/>
        <dbReference type="ChEBI" id="CHEBI:29985"/>
        <dbReference type="ChEBI" id="CHEBI:44337"/>
        <dbReference type="ChEBI" id="CHEBI:46911"/>
        <dbReference type="ChEBI" id="CHEBI:57805"/>
        <dbReference type="EC" id="2.3.1.35"/>
    </reaction>
</comment>
<evidence type="ECO:0000256" key="3">
    <source>
        <dbReference type="ARBA" id="ARBA00022571"/>
    </source>
</evidence>
<evidence type="ECO:0000313" key="11">
    <source>
        <dbReference type="EMBL" id="EKY28200.1"/>
    </source>
</evidence>
<name>L1QKG8_9CLOT</name>
<feature type="active site" description="Nucleophile" evidence="10">
    <location>
        <position position="196"/>
    </location>
</feature>
<dbReference type="NCBIfam" id="NF003802">
    <property type="entry name" value="PRK05388.1"/>
    <property type="match status" value="1"/>
</dbReference>
<dbReference type="eggNOG" id="COG1364">
    <property type="taxonomic scope" value="Bacteria"/>
</dbReference>
<dbReference type="Gene3D" id="3.10.20.340">
    <property type="entry name" value="ArgJ beta chain, C-terminal domain"/>
    <property type="match status" value="1"/>
</dbReference>
<comment type="pathway">
    <text evidence="10">Amino-acid biosynthesis; L-arginine biosynthesis; N(2)-acetyl-L-ornithine from L-glutamate: step 1/4.</text>
</comment>
<dbReference type="GO" id="GO:0004042">
    <property type="term" value="F:L-glutamate N-acetyltransferase activity"/>
    <property type="evidence" value="ECO:0007669"/>
    <property type="project" value="UniProtKB-UniRule"/>
</dbReference>
<dbReference type="EMBL" id="AMEZ01000026">
    <property type="protein sequence ID" value="EKY28200.1"/>
    <property type="molecule type" value="Genomic_DNA"/>
</dbReference>
<dbReference type="SUPFAM" id="SSF56266">
    <property type="entry name" value="DmpA/ArgJ-like"/>
    <property type="match status" value="1"/>
</dbReference>
<protein>
    <recommendedName>
        <fullName evidence="10">Arginine biosynthesis bifunctional protein ArgJ</fullName>
    </recommendedName>
    <domain>
        <recommendedName>
            <fullName evidence="10">Glutamate N-acetyltransferase</fullName>
            <ecNumber evidence="10">2.3.1.35</ecNumber>
        </recommendedName>
        <alternativeName>
            <fullName evidence="10">Ornithine acetyltransferase</fullName>
            <shortName evidence="10">OATase</shortName>
        </alternativeName>
        <alternativeName>
            <fullName evidence="10">Ornithine transacetylase</fullName>
        </alternativeName>
    </domain>
    <domain>
        <recommendedName>
            <fullName evidence="10">Amino-acid acetyltransferase</fullName>
            <ecNumber evidence="10">2.3.1.1</ecNumber>
        </recommendedName>
        <alternativeName>
            <fullName evidence="10">N-acetylglutamate synthase</fullName>
            <shortName evidence="10">AGSase</shortName>
        </alternativeName>
    </domain>
    <component>
        <recommendedName>
            <fullName evidence="10">Arginine biosynthesis bifunctional protein ArgJ alpha chain</fullName>
        </recommendedName>
    </component>
    <component>
        <recommendedName>
            <fullName evidence="10">Arginine biosynthesis bifunctional protein ArgJ beta chain</fullName>
        </recommendedName>
    </component>
</protein>
<feature type="site" description="Involved in the stabilization of negative charge on the oxyanion by the formation of the oxyanion hole" evidence="10">
    <location>
        <position position="121"/>
    </location>
</feature>
<dbReference type="CDD" id="cd02152">
    <property type="entry name" value="OAT"/>
    <property type="match status" value="1"/>
</dbReference>
<dbReference type="GO" id="GO:0004358">
    <property type="term" value="F:L-glutamate N-acetyltransferase activity, acting on acetyl-L-ornithine as donor"/>
    <property type="evidence" value="ECO:0007669"/>
    <property type="project" value="UniProtKB-UniRule"/>
</dbReference>
<comment type="function">
    <text evidence="10">Catalyzes two activities which are involved in the cyclic version of arginine biosynthesis: the synthesis of N-acetylglutamate from glutamate and acetyl-CoA as the acetyl donor, and of ornithine by transacetylation between N(2)-acetylornithine and glutamate.</text>
</comment>
<evidence type="ECO:0000256" key="8">
    <source>
        <dbReference type="ARBA" id="ARBA00023315"/>
    </source>
</evidence>
<dbReference type="NCBIfam" id="TIGR00120">
    <property type="entry name" value="ArgJ"/>
    <property type="match status" value="1"/>
</dbReference>
<accession>L1QKG8</accession>
<proteinExistence type="inferred from homology"/>
<keyword evidence="12" id="KW-1185">Reference proteome</keyword>
<dbReference type="HOGENOM" id="CLU_027172_1_0_9"/>
<feature type="binding site" evidence="10">
    <location>
        <position position="408"/>
    </location>
    <ligand>
        <name>substrate</name>
    </ligand>
</feature>
<feature type="site" description="Cleavage; by autolysis" evidence="10">
    <location>
        <begin position="195"/>
        <end position="196"/>
    </location>
</feature>
<keyword evidence="5 10" id="KW-0808">Transferase</keyword>
<feature type="binding site" evidence="10">
    <location>
        <position position="282"/>
    </location>
    <ligand>
        <name>substrate</name>
    </ligand>
</feature>
<comment type="subcellular location">
    <subcellularLocation>
        <location evidence="10">Cytoplasm</location>
    </subcellularLocation>
</comment>
<comment type="subunit">
    <text evidence="2 10">Heterotetramer of two alpha and two beta chains.</text>
</comment>
<keyword evidence="8 10" id="KW-0012">Acyltransferase</keyword>
<dbReference type="GO" id="GO:0006592">
    <property type="term" value="P:ornithine biosynthetic process"/>
    <property type="evidence" value="ECO:0007669"/>
    <property type="project" value="TreeGrafter"/>
</dbReference>
<evidence type="ECO:0000256" key="2">
    <source>
        <dbReference type="ARBA" id="ARBA00011475"/>
    </source>
</evidence>
<dbReference type="OrthoDB" id="9804242at2"/>
<comment type="catalytic activity">
    <reaction evidence="10">
        <text>L-glutamate + acetyl-CoA = N-acetyl-L-glutamate + CoA + H(+)</text>
        <dbReference type="Rhea" id="RHEA:24292"/>
        <dbReference type="ChEBI" id="CHEBI:15378"/>
        <dbReference type="ChEBI" id="CHEBI:29985"/>
        <dbReference type="ChEBI" id="CHEBI:44337"/>
        <dbReference type="ChEBI" id="CHEBI:57287"/>
        <dbReference type="ChEBI" id="CHEBI:57288"/>
        <dbReference type="EC" id="2.3.1.1"/>
    </reaction>
</comment>
<dbReference type="UniPathway" id="UPA00068">
    <property type="reaction ID" value="UER00106"/>
</dbReference>
<dbReference type="PATRIC" id="fig|545697.3.peg.1028"/>
<gene>
    <name evidence="10" type="primary">argJ</name>
    <name evidence="11" type="ORF">HMPREF0216_01044</name>
</gene>
<comment type="pathway">
    <text evidence="10">Amino-acid biosynthesis; L-arginine biosynthesis; L-ornithine and N-acetyl-L-glutamate from L-glutamate and N(2)-acetyl-L-ornithine (cyclic): step 1/1.</text>
</comment>
<feature type="site" description="Involved in the stabilization of negative charge on the oxyanion by the formation of the oxyanion hole" evidence="10">
    <location>
        <position position="120"/>
    </location>
</feature>
<dbReference type="InterPro" id="IPR002813">
    <property type="entry name" value="Arg_biosynth_ArgJ"/>
</dbReference>
<evidence type="ECO:0000313" key="12">
    <source>
        <dbReference type="Proteomes" id="UP000010420"/>
    </source>
</evidence>
<dbReference type="FunFam" id="3.60.70.12:FF:000001">
    <property type="entry name" value="Arginine biosynthesis bifunctional protein ArgJ, chloroplastic"/>
    <property type="match status" value="1"/>
</dbReference>
<dbReference type="InterPro" id="IPR016117">
    <property type="entry name" value="ArgJ-like_dom_sf"/>
</dbReference>
<evidence type="ECO:0000256" key="5">
    <source>
        <dbReference type="ARBA" id="ARBA00022679"/>
    </source>
</evidence>
<feature type="binding site" evidence="10">
    <location>
        <position position="185"/>
    </location>
    <ligand>
        <name>substrate</name>
    </ligand>
</feature>
<dbReference type="GO" id="GO:0006526">
    <property type="term" value="P:L-arginine biosynthetic process"/>
    <property type="evidence" value="ECO:0007669"/>
    <property type="project" value="UniProtKB-UniRule"/>
</dbReference>
<dbReference type="GO" id="GO:0005737">
    <property type="term" value="C:cytoplasm"/>
    <property type="evidence" value="ECO:0007669"/>
    <property type="project" value="UniProtKB-SubCell"/>
</dbReference>
<dbReference type="EC" id="2.3.1.1" evidence="10"/>
<dbReference type="EC" id="2.3.1.35" evidence="10"/>
<evidence type="ECO:0000256" key="6">
    <source>
        <dbReference type="ARBA" id="ARBA00022813"/>
    </source>
</evidence>
<dbReference type="PANTHER" id="PTHR23100">
    <property type="entry name" value="ARGININE BIOSYNTHESIS BIFUNCTIONAL PROTEIN ARGJ"/>
    <property type="match status" value="1"/>
</dbReference>
<dbReference type="STRING" id="545697.HMPREF0216_01044"/>
<evidence type="ECO:0000256" key="7">
    <source>
        <dbReference type="ARBA" id="ARBA00023268"/>
    </source>
</evidence>
<dbReference type="Pfam" id="PF01960">
    <property type="entry name" value="ArgJ"/>
    <property type="match status" value="1"/>
</dbReference>
<dbReference type="Proteomes" id="UP000010420">
    <property type="component" value="Unassembled WGS sequence"/>
</dbReference>
<keyword evidence="10" id="KW-0963">Cytoplasm</keyword>
<keyword evidence="4 10" id="KW-0028">Amino-acid biosynthesis</keyword>
<comment type="similarity">
    <text evidence="1 10">Belongs to the ArgJ family.</text>
</comment>
<dbReference type="FunFam" id="3.10.20.340:FF:000001">
    <property type="entry name" value="Arginine biosynthesis bifunctional protein ArgJ, chloroplastic"/>
    <property type="match status" value="1"/>
</dbReference>
<dbReference type="HAMAP" id="MF_01106">
    <property type="entry name" value="ArgJ"/>
    <property type="match status" value="1"/>
</dbReference>
<dbReference type="AlphaFoldDB" id="L1QKG8"/>
<feature type="chain" id="PRO_5023578310" description="Arginine biosynthesis bifunctional protein ArgJ alpha chain" evidence="10">
    <location>
        <begin position="1"/>
        <end position="195"/>
    </location>
</feature>
<evidence type="ECO:0000256" key="10">
    <source>
        <dbReference type="HAMAP-Rule" id="MF_01106"/>
    </source>
</evidence>
<dbReference type="InterPro" id="IPR042195">
    <property type="entry name" value="ArgJ_beta_C"/>
</dbReference>
<keyword evidence="3 10" id="KW-0055">Arginine biosynthesis</keyword>
<feature type="binding site" evidence="10">
    <location>
        <position position="413"/>
    </location>
    <ligand>
        <name>substrate</name>
    </ligand>
</feature>